<evidence type="ECO:0000313" key="4">
    <source>
        <dbReference type="Proteomes" id="UP000014160"/>
    </source>
</evidence>
<name>R2XBE3_9ENTE</name>
<dbReference type="Proteomes" id="UP000013750">
    <property type="component" value="Unassembled WGS sequence"/>
</dbReference>
<dbReference type="AlphaFoldDB" id="R2XBE3"/>
<evidence type="ECO:0000313" key="3">
    <source>
        <dbReference type="Proteomes" id="UP000013750"/>
    </source>
</evidence>
<protein>
    <submittedName>
        <fullName evidence="1">Uncharacterized protein</fullName>
    </submittedName>
</protein>
<evidence type="ECO:0000313" key="1">
    <source>
        <dbReference type="EMBL" id="EOI52164.1"/>
    </source>
</evidence>
<reference evidence="1 3" key="1">
    <citation type="submission" date="2013-02" db="EMBL/GenBank/DDBJ databases">
        <title>The Genome Sequence of Enterococcus gilvus ATCC BAA-350.</title>
        <authorList>
            <consortium name="The Broad Institute Genome Sequencing Platform"/>
            <consortium name="The Broad Institute Genome Sequencing Center for Infectious Disease"/>
            <person name="Earl A.M."/>
            <person name="Gilmore M.S."/>
            <person name="Lebreton F."/>
            <person name="Walker B."/>
            <person name="Young S.K."/>
            <person name="Zeng Q."/>
            <person name="Gargeya S."/>
            <person name="Fitzgerald M."/>
            <person name="Haas B."/>
            <person name="Abouelleil A."/>
            <person name="Alvarado L."/>
            <person name="Arachchi H.M."/>
            <person name="Berlin A.M."/>
            <person name="Chapman S.B."/>
            <person name="Dewar J."/>
            <person name="Goldberg J."/>
            <person name="Griggs A."/>
            <person name="Gujja S."/>
            <person name="Hansen M."/>
            <person name="Howarth C."/>
            <person name="Imamovic A."/>
            <person name="Larimer J."/>
            <person name="McCowan C."/>
            <person name="Murphy C."/>
            <person name="Neiman D."/>
            <person name="Pearson M."/>
            <person name="Priest M."/>
            <person name="Roberts A."/>
            <person name="Saif S."/>
            <person name="Shea T."/>
            <person name="Sisk P."/>
            <person name="Sykes S."/>
            <person name="Wortman J."/>
            <person name="Nusbaum C."/>
            <person name="Birren B."/>
        </authorList>
    </citation>
    <scope>NUCLEOTIDE SEQUENCE [LARGE SCALE GENOMIC DNA]</scope>
    <source>
        <strain evidence="1 3">ATCC BAA-350</strain>
    </source>
</reference>
<keyword evidence="4" id="KW-1185">Reference proteome</keyword>
<organism evidence="1 3">
    <name type="scientific">Enterococcus gilvus ATCC BAA-350</name>
    <dbReference type="NCBI Taxonomy" id="1158614"/>
    <lineage>
        <taxon>Bacteria</taxon>
        <taxon>Bacillati</taxon>
        <taxon>Bacillota</taxon>
        <taxon>Bacilli</taxon>
        <taxon>Lactobacillales</taxon>
        <taxon>Enterococcaceae</taxon>
        <taxon>Enterococcus</taxon>
    </lineage>
</organism>
<dbReference type="RefSeq" id="WP_010782403.1">
    <property type="nucleotide sequence ID" value="NZ_ASWH01000005.1"/>
</dbReference>
<proteinExistence type="predicted"/>
<accession>R2XBE3</accession>
<sequence length="96" mass="11267">MILYAVNQYHLDTKIGDTVYFLKEDEMKKYLKMKNEEQVGAYRGFSFDPLLSIGKNGQRQKESFKSFAEFSGWVKSEYSFIVMDLYSTIKRIDHSG</sequence>
<dbReference type="Proteomes" id="UP000014160">
    <property type="component" value="Unassembled WGS sequence"/>
</dbReference>
<dbReference type="HOGENOM" id="CLU_2355395_0_0_9"/>
<evidence type="ECO:0000313" key="2">
    <source>
        <dbReference type="EMBL" id="EOW77163.1"/>
    </source>
</evidence>
<dbReference type="EMBL" id="ASWH01000005">
    <property type="protein sequence ID" value="EOW77163.1"/>
    <property type="molecule type" value="Genomic_DNA"/>
</dbReference>
<comment type="caution">
    <text evidence="1">The sequence shown here is derived from an EMBL/GenBank/DDBJ whole genome shotgun (WGS) entry which is preliminary data.</text>
</comment>
<gene>
    <name evidence="2" type="ORF">I592_04139</name>
    <name evidence="1" type="ORF">UKC_04090</name>
</gene>
<reference evidence="2 4" key="2">
    <citation type="submission" date="2013-03" db="EMBL/GenBank/DDBJ databases">
        <title>The Genome Sequence of Enterococcus gilvus ATCC BAA-350 (PacBio/Illumina hybrid assembly).</title>
        <authorList>
            <consortium name="The Broad Institute Genomics Platform"/>
            <consortium name="The Broad Institute Genome Sequencing Center for Infectious Disease"/>
            <person name="Earl A."/>
            <person name="Russ C."/>
            <person name="Gilmore M."/>
            <person name="Surin D."/>
            <person name="Walker B."/>
            <person name="Young S."/>
            <person name="Zeng Q."/>
            <person name="Gargeya S."/>
            <person name="Fitzgerald M."/>
            <person name="Haas B."/>
            <person name="Abouelleil A."/>
            <person name="Allen A.W."/>
            <person name="Alvarado L."/>
            <person name="Arachchi H.M."/>
            <person name="Berlin A.M."/>
            <person name="Chapman S.B."/>
            <person name="Gainer-Dewar J."/>
            <person name="Goldberg J."/>
            <person name="Griggs A."/>
            <person name="Gujja S."/>
            <person name="Hansen M."/>
            <person name="Howarth C."/>
            <person name="Imamovic A."/>
            <person name="Ireland A."/>
            <person name="Larimer J."/>
            <person name="McCowan C."/>
            <person name="Murphy C."/>
            <person name="Pearson M."/>
            <person name="Poon T.W."/>
            <person name="Priest M."/>
            <person name="Roberts A."/>
            <person name="Saif S."/>
            <person name="Shea T."/>
            <person name="Sisk P."/>
            <person name="Sykes S."/>
            <person name="Wortman J."/>
            <person name="Nusbaum C."/>
            <person name="Birren B."/>
        </authorList>
    </citation>
    <scope>NUCLEOTIDE SEQUENCE [LARGE SCALE GENOMIC DNA]</scope>
    <source>
        <strain evidence="2 4">ATCC BAA-350</strain>
    </source>
</reference>
<dbReference type="EMBL" id="AJDQ01000027">
    <property type="protein sequence ID" value="EOI52164.1"/>
    <property type="molecule type" value="Genomic_DNA"/>
</dbReference>
<dbReference type="PATRIC" id="fig|1158614.3.peg.4072"/>